<dbReference type="OrthoDB" id="666743at2"/>
<accession>A0A562TF09</accession>
<dbReference type="EMBL" id="VLLG01000002">
    <property type="protein sequence ID" value="TWI91854.1"/>
    <property type="molecule type" value="Genomic_DNA"/>
</dbReference>
<evidence type="ECO:0000313" key="2">
    <source>
        <dbReference type="EMBL" id="TWI91854.1"/>
    </source>
</evidence>
<name>A0A562TF09_CHIJA</name>
<feature type="chain" id="PRO_5021848407" evidence="1">
    <location>
        <begin position="21"/>
        <end position="179"/>
    </location>
</feature>
<reference evidence="2 3" key="1">
    <citation type="journal article" date="2013" name="Stand. Genomic Sci.">
        <title>Genomic Encyclopedia of Type Strains, Phase I: The one thousand microbial genomes (KMG-I) project.</title>
        <authorList>
            <person name="Kyrpides N.C."/>
            <person name="Woyke T."/>
            <person name="Eisen J.A."/>
            <person name="Garrity G."/>
            <person name="Lilburn T.G."/>
            <person name="Beck B.J."/>
            <person name="Whitman W.B."/>
            <person name="Hugenholtz P."/>
            <person name="Klenk H.P."/>
        </authorList>
    </citation>
    <scope>NUCLEOTIDE SEQUENCE [LARGE SCALE GENOMIC DNA]</scope>
    <source>
        <strain evidence="2 3">DSM 13484</strain>
    </source>
</reference>
<sequence>MRKILLPFLTVAVLWGVCCACESDYNAPSFSCSGYTFDLSLQDSTSSTLALSNNTYFRTPTDTGGYKYITLEAVVDSFKIIFNLKDGPYYDDATLWNDNFPVKTYRYRRYTDSAASGLVVAGIRAGDSFQYLDTDTSSITLTEWNAAAQTMTGHYYFEADNRSYKGQGTFSNVCFISLK</sequence>
<organism evidence="2 3">
    <name type="scientific">Chitinophaga japonensis</name>
    <name type="common">Flexibacter japonensis</name>
    <dbReference type="NCBI Taxonomy" id="104662"/>
    <lineage>
        <taxon>Bacteria</taxon>
        <taxon>Pseudomonadati</taxon>
        <taxon>Bacteroidota</taxon>
        <taxon>Chitinophagia</taxon>
        <taxon>Chitinophagales</taxon>
        <taxon>Chitinophagaceae</taxon>
        <taxon>Chitinophaga</taxon>
    </lineage>
</organism>
<comment type="caution">
    <text evidence="2">The sequence shown here is derived from an EMBL/GenBank/DDBJ whole genome shotgun (WGS) entry which is preliminary data.</text>
</comment>
<evidence type="ECO:0000313" key="3">
    <source>
        <dbReference type="Proteomes" id="UP000316778"/>
    </source>
</evidence>
<gene>
    <name evidence="2" type="ORF">LX66_1235</name>
</gene>
<dbReference type="Proteomes" id="UP000316778">
    <property type="component" value="Unassembled WGS sequence"/>
</dbReference>
<proteinExistence type="predicted"/>
<keyword evidence="1" id="KW-0732">Signal</keyword>
<dbReference type="AlphaFoldDB" id="A0A562TF09"/>
<feature type="signal peptide" evidence="1">
    <location>
        <begin position="1"/>
        <end position="20"/>
    </location>
</feature>
<keyword evidence="3" id="KW-1185">Reference proteome</keyword>
<evidence type="ECO:0000256" key="1">
    <source>
        <dbReference type="SAM" id="SignalP"/>
    </source>
</evidence>
<protein>
    <submittedName>
        <fullName evidence="2">Uncharacterized protein</fullName>
    </submittedName>
</protein>
<dbReference type="RefSeq" id="WP_145710986.1">
    <property type="nucleotide sequence ID" value="NZ_BAAAFY010000001.1"/>
</dbReference>